<dbReference type="RefSeq" id="WP_114242693.1">
    <property type="nucleotide sequence ID" value="NZ_CP027306.1"/>
</dbReference>
<dbReference type="AlphaFoldDB" id="A0A2Z5J6R9"/>
<accession>A0A2Z5J6R9</accession>
<dbReference type="EMBL" id="CP027306">
    <property type="protein sequence ID" value="AXE76028.1"/>
    <property type="molecule type" value="Genomic_DNA"/>
</dbReference>
<sequence>MTRKEIVAAASRYSVTTAKGATQSSTQGDQVRAWGFYRTPEVRSFANWIGNAMSGAQLYAGRATAGADIERVPDDH</sequence>
<dbReference type="GeneID" id="95517447"/>
<name>A0A2Z5J6R9_STRAR</name>
<dbReference type="Proteomes" id="UP000252698">
    <property type="component" value="Chromosome"/>
</dbReference>
<gene>
    <name evidence="1" type="ORF">C5746_02535</name>
</gene>
<evidence type="ECO:0000313" key="1">
    <source>
        <dbReference type="EMBL" id="AXE76028.1"/>
    </source>
</evidence>
<dbReference type="KEGG" id="sata:C5746_02535"/>
<proteinExistence type="predicted"/>
<organism evidence="1 2">
    <name type="scientific">Streptomyces atratus</name>
    <dbReference type="NCBI Taxonomy" id="1893"/>
    <lineage>
        <taxon>Bacteria</taxon>
        <taxon>Bacillati</taxon>
        <taxon>Actinomycetota</taxon>
        <taxon>Actinomycetes</taxon>
        <taxon>Kitasatosporales</taxon>
        <taxon>Streptomycetaceae</taxon>
        <taxon>Streptomyces</taxon>
    </lineage>
</organism>
<reference evidence="1 2" key="1">
    <citation type="journal article" date="2018" name="Front. Microbiol.">
        <title>Genome Sequencing of Streptomyces atratus SCSIOZH16 and Activation Production of Nocardamine via Metabolic Engineering.</title>
        <authorList>
            <person name="Li Y."/>
            <person name="Zhang C."/>
            <person name="Liu C."/>
            <person name="Ju J."/>
            <person name="Ma J."/>
        </authorList>
    </citation>
    <scope>NUCLEOTIDE SEQUENCE [LARGE SCALE GENOMIC DNA]</scope>
    <source>
        <strain evidence="1 2">SCSIO_ZH16</strain>
    </source>
</reference>
<protein>
    <submittedName>
        <fullName evidence="1">Uncharacterized protein</fullName>
    </submittedName>
</protein>
<evidence type="ECO:0000313" key="2">
    <source>
        <dbReference type="Proteomes" id="UP000252698"/>
    </source>
</evidence>